<name>A0A971M6Y0_9BACT</name>
<organism evidence="2 3">
    <name type="scientific">Syntrophorhabdus aromaticivorans</name>
    <dbReference type="NCBI Taxonomy" id="328301"/>
    <lineage>
        <taxon>Bacteria</taxon>
        <taxon>Pseudomonadati</taxon>
        <taxon>Thermodesulfobacteriota</taxon>
        <taxon>Syntrophorhabdia</taxon>
        <taxon>Syntrophorhabdales</taxon>
        <taxon>Syntrophorhabdaceae</taxon>
        <taxon>Syntrophorhabdus</taxon>
    </lineage>
</organism>
<accession>A0A971M6Y0</accession>
<dbReference type="GO" id="GO:0043571">
    <property type="term" value="P:maintenance of CRISPR repeat elements"/>
    <property type="evidence" value="ECO:0007669"/>
    <property type="project" value="InterPro"/>
</dbReference>
<feature type="region of interest" description="Disordered" evidence="1">
    <location>
        <begin position="24"/>
        <end position="50"/>
    </location>
</feature>
<comment type="caution">
    <text evidence="2">The sequence shown here is derived from an EMBL/GenBank/DDBJ whole genome shotgun (WGS) entry which is preliminary data.</text>
</comment>
<dbReference type="Proteomes" id="UP000777265">
    <property type="component" value="Unassembled WGS sequence"/>
</dbReference>
<proteinExistence type="predicted"/>
<feature type="region of interest" description="Disordered" evidence="1">
    <location>
        <begin position="163"/>
        <end position="182"/>
    </location>
</feature>
<reference evidence="2" key="1">
    <citation type="journal article" date="2020" name="Biotechnol. Biofuels">
        <title>New insights from the biogas microbiome by comprehensive genome-resolved metagenomics of nearly 1600 species originating from multiple anaerobic digesters.</title>
        <authorList>
            <person name="Campanaro S."/>
            <person name="Treu L."/>
            <person name="Rodriguez-R L.M."/>
            <person name="Kovalovszki A."/>
            <person name="Ziels R.M."/>
            <person name="Maus I."/>
            <person name="Zhu X."/>
            <person name="Kougias P.G."/>
            <person name="Basile A."/>
            <person name="Luo G."/>
            <person name="Schluter A."/>
            <person name="Konstantinidis K.T."/>
            <person name="Angelidaki I."/>
        </authorList>
    </citation>
    <scope>NUCLEOTIDE SEQUENCE</scope>
    <source>
        <strain evidence="2">AS06rmzACSIP_7</strain>
    </source>
</reference>
<dbReference type="EMBL" id="JAAYEE010000318">
    <property type="protein sequence ID" value="NLW36899.1"/>
    <property type="molecule type" value="Genomic_DNA"/>
</dbReference>
<evidence type="ECO:0000313" key="3">
    <source>
        <dbReference type="Proteomes" id="UP000777265"/>
    </source>
</evidence>
<dbReference type="Pfam" id="PF05107">
    <property type="entry name" value="Cas_Cas7"/>
    <property type="match status" value="1"/>
</dbReference>
<evidence type="ECO:0000313" key="2">
    <source>
        <dbReference type="EMBL" id="NLW36899.1"/>
    </source>
</evidence>
<dbReference type="AlphaFoldDB" id="A0A971M6Y0"/>
<reference evidence="2" key="2">
    <citation type="submission" date="2020-01" db="EMBL/GenBank/DDBJ databases">
        <authorList>
            <person name="Campanaro S."/>
        </authorList>
    </citation>
    <scope>NUCLEOTIDE SEQUENCE</scope>
    <source>
        <strain evidence="2">AS06rmzACSIP_7</strain>
    </source>
</reference>
<evidence type="ECO:0000256" key="1">
    <source>
        <dbReference type="SAM" id="MobiDB-lite"/>
    </source>
</evidence>
<sequence>MNGTGNNDNIEIPRATGLLVIVVENSNPNGDPDQESDPRRRNHDNRGMITGVSFKRKPRDLVLRKDEVVWPKVASSLGIVAANGKWVKGDLEFDILERRDIARSDVNQLLSNQFDAFKKRYWDARVFGNTFLEEGGPDTIRSGIAHFSLAVSVAPVRVHRLTKTKTAPAQSGRDGAQGPSRGMAPLAHRVVEHAVYTMPFFINPTGAKGKRGTGCTALDIALLLKLIPFAYPHTKSDIRPLVEVRHAWYAEHENELGSFSEFDFIERLTPKRLGGDRDKPSVSGIPLGEQYNIPTQLGNEMDPFPGKFKDGKLYDLCVELPPWCDKFKEGPMHGE</sequence>
<protein>
    <submittedName>
        <fullName evidence="2">Type I CRISPR-associated protein Cas7</fullName>
    </submittedName>
</protein>
<gene>
    <name evidence="2" type="ORF">GXY80_15710</name>
</gene>
<dbReference type="InterPro" id="IPR006482">
    <property type="entry name" value="Cas7_Csh2/Csh2"/>
</dbReference>